<keyword evidence="2" id="KW-1185">Reference proteome</keyword>
<dbReference type="AlphaFoldDB" id="A0A1C7LUK6"/>
<dbReference type="Proteomes" id="UP000092993">
    <property type="component" value="Unassembled WGS sequence"/>
</dbReference>
<dbReference type="EMBL" id="LUGG01000023">
    <property type="protein sequence ID" value="OBZ67599.1"/>
    <property type="molecule type" value="Genomic_DNA"/>
</dbReference>
<comment type="caution">
    <text evidence="1">The sequence shown here is derived from an EMBL/GenBank/DDBJ whole genome shotgun (WGS) entry which is preliminary data.</text>
</comment>
<accession>A0A1C7LUK6</accession>
<protein>
    <submittedName>
        <fullName evidence="1">Uncharacterized protein</fullName>
    </submittedName>
</protein>
<proteinExistence type="predicted"/>
<reference evidence="1 2" key="1">
    <citation type="submission" date="2016-03" db="EMBL/GenBank/DDBJ databases">
        <title>Whole genome sequencing of Grifola frondosa 9006-11.</title>
        <authorList>
            <person name="Min B."/>
            <person name="Park H."/>
            <person name="Kim J.-G."/>
            <person name="Cho H."/>
            <person name="Oh Y.-L."/>
            <person name="Kong W.-S."/>
            <person name="Choi I.-G."/>
        </authorList>
    </citation>
    <scope>NUCLEOTIDE SEQUENCE [LARGE SCALE GENOMIC DNA]</scope>
    <source>
        <strain evidence="1 2">9006-11</strain>
    </source>
</reference>
<evidence type="ECO:0000313" key="1">
    <source>
        <dbReference type="EMBL" id="OBZ67599.1"/>
    </source>
</evidence>
<sequence length="70" mass="7735">MPSSTYVQLKCSQFAHRCDGGVDQNQDKDECQDAFVAVADGIYPDRCEDFQSASGDTAAHKGEEMRTCNR</sequence>
<gene>
    <name evidence="1" type="ORF">A0H81_12155</name>
</gene>
<evidence type="ECO:0000313" key="2">
    <source>
        <dbReference type="Proteomes" id="UP000092993"/>
    </source>
</evidence>
<name>A0A1C7LUK6_GRIFR</name>
<organism evidence="1 2">
    <name type="scientific">Grifola frondosa</name>
    <name type="common">Maitake</name>
    <name type="synonym">Polyporus frondosus</name>
    <dbReference type="NCBI Taxonomy" id="5627"/>
    <lineage>
        <taxon>Eukaryota</taxon>
        <taxon>Fungi</taxon>
        <taxon>Dikarya</taxon>
        <taxon>Basidiomycota</taxon>
        <taxon>Agaricomycotina</taxon>
        <taxon>Agaricomycetes</taxon>
        <taxon>Polyporales</taxon>
        <taxon>Grifolaceae</taxon>
        <taxon>Grifola</taxon>
    </lineage>
</organism>